<dbReference type="AlphaFoldDB" id="K1UHG2"/>
<dbReference type="InterPro" id="IPR001387">
    <property type="entry name" value="Cro/C1-type_HTH"/>
</dbReference>
<feature type="domain" description="HTH cro/C1-type" evidence="1">
    <location>
        <begin position="8"/>
        <end position="67"/>
    </location>
</feature>
<evidence type="ECO:0000259" key="1">
    <source>
        <dbReference type="Pfam" id="PF13443"/>
    </source>
</evidence>
<comment type="caution">
    <text evidence="2">The sequence shown here is derived from an EMBL/GenBank/DDBJ whole genome shotgun (WGS) entry which is preliminary data.</text>
</comment>
<accession>K1UHG2</accession>
<name>K1UHG2_9ZZZZ</name>
<dbReference type="SUPFAM" id="SSF47413">
    <property type="entry name" value="lambda repressor-like DNA-binding domains"/>
    <property type="match status" value="1"/>
</dbReference>
<dbReference type="GO" id="GO:0003677">
    <property type="term" value="F:DNA binding"/>
    <property type="evidence" value="ECO:0007669"/>
    <property type="project" value="InterPro"/>
</dbReference>
<sequence length="75" mass="8527">MAVTYKKLFHLLIDRGIATAELTEQAGFSANILTRFRRDQYVSLESIEKLCFALDCGVDDILEFIPDEKENGNND</sequence>
<organism evidence="2">
    <name type="scientific">human gut metagenome</name>
    <dbReference type="NCBI Taxonomy" id="408170"/>
    <lineage>
        <taxon>unclassified sequences</taxon>
        <taxon>metagenomes</taxon>
        <taxon>organismal metagenomes</taxon>
    </lineage>
</organism>
<dbReference type="Pfam" id="PF13443">
    <property type="entry name" value="HTH_26"/>
    <property type="match status" value="1"/>
</dbReference>
<dbReference type="InterPro" id="IPR010982">
    <property type="entry name" value="Lambda_DNA-bd_dom_sf"/>
</dbReference>
<gene>
    <name evidence="2" type="ORF">LEA_02421</name>
</gene>
<dbReference type="Gene3D" id="1.10.260.40">
    <property type="entry name" value="lambda repressor-like DNA-binding domains"/>
    <property type="match status" value="1"/>
</dbReference>
<protein>
    <submittedName>
        <fullName evidence="2">Transcriptional regulator</fullName>
    </submittedName>
</protein>
<reference evidence="2" key="1">
    <citation type="journal article" date="2013" name="Environ. Microbiol.">
        <title>Microbiota from the distal guts of lean and obese adolescents exhibit partial functional redundancy besides clear differences in community structure.</title>
        <authorList>
            <person name="Ferrer M."/>
            <person name="Ruiz A."/>
            <person name="Lanza F."/>
            <person name="Haange S.B."/>
            <person name="Oberbach A."/>
            <person name="Till H."/>
            <person name="Bargiela R."/>
            <person name="Campoy C."/>
            <person name="Segura M.T."/>
            <person name="Richter M."/>
            <person name="von Bergen M."/>
            <person name="Seifert J."/>
            <person name="Suarez A."/>
        </authorList>
    </citation>
    <scope>NUCLEOTIDE SEQUENCE</scope>
</reference>
<dbReference type="EMBL" id="AJWY01001674">
    <property type="protein sequence ID" value="EKC79454.1"/>
    <property type="molecule type" value="Genomic_DNA"/>
</dbReference>
<proteinExistence type="predicted"/>
<evidence type="ECO:0000313" key="2">
    <source>
        <dbReference type="EMBL" id="EKC79454.1"/>
    </source>
</evidence>